<evidence type="ECO:0000313" key="1">
    <source>
        <dbReference type="EMBL" id="KAE8303268.1"/>
    </source>
</evidence>
<sequence>MFFGCLIYLPSSDALPMLKASLEQLRNDQKMTQSLISHYRAQHMAQICLCLKKALDAPASEAVDQLKRAIASFGRINESGAYFEEIRQLQSGVQTIINREKLIRQYNEERLEVCIKAAARKMRSCAVFPDAETGRKHPSQMSGFSSDGAHQQLYMNLLTIPDYLDAVNLLAVCRKIYVLDSCVFSAFYTAISTALLLQDSSLVHLLGRDYRTCIRILYYHALFEEAGTTLDFAGLGTKLCEYIQELCLTTPQLLTKLSVVTADAIAQALNFQAFGAAFSSVITTNILDELRDTVYTLEGSIKRITATTASVQDCLQSRHILEKITMQDKTVCIDAHPSYISDSQDRLLVAQSIVNRLAFSPSFLAVTKDIDAGSVSGSLAMELTTAQLAVVQRSIFALFGVSGTVELSLQYDSMLAYGTRSFYAPALMRLYSIILEYSVALARLESIYKHHGVSWQPDLAKALFLDGLSRMLSSFGYVDCSLVVTIDEDLCTRGENSDAIRALRAFNTELSLDVKKPLAAACLQASRYGLLTYASLLLGYPPSTEHTLSLETSVICAYKTAIERLCRCCLSTILGGSVQPSESLINKSAHLLSFAAELLITTFVGCPLLEQYLKTPHGLCISLIALVSQAVVTALITTSDLRRPQRSTACSFLSSLSRFMLHLGSTGPRSLVYSCLGDRRYDSSMYVSAVPSSSEHEEMCVAYETYGDTYYLQTCIPLIVLGIAVKRQRALAAFYSTKGIDSLTELIKVEQQGKDAHRLFMPGDLSAIIRTSLEDDNEASEAATQELISFIKSGAFIWSA</sequence>
<comment type="caution">
    <text evidence="1">The sequence shown here is derived from an EMBL/GenBank/DDBJ whole genome shotgun (WGS) entry which is preliminary data.</text>
</comment>
<dbReference type="HOGENOM" id="CLU_351771_0_0_1"/>
<reference evidence="1 2" key="1">
    <citation type="journal article" date="2007" name="Science">
        <title>Genomic minimalism in the early diverging intestinal parasite Giardia lamblia.</title>
        <authorList>
            <person name="Morrison H.G."/>
            <person name="McArthur A.G."/>
            <person name="Gillin F.D."/>
            <person name="Aley S.B."/>
            <person name="Adam R.D."/>
            <person name="Olsen G.J."/>
            <person name="Best A.A."/>
            <person name="Cande W.Z."/>
            <person name="Chen F."/>
            <person name="Cipriano M.J."/>
            <person name="Davids B.J."/>
            <person name="Dawson S.C."/>
            <person name="Elmendorf H.G."/>
            <person name="Hehl A.B."/>
            <person name="Holder M.E."/>
            <person name="Huse S.M."/>
            <person name="Kim U.U."/>
            <person name="Lasek-Nesselquist E."/>
            <person name="Manning G."/>
            <person name="Nigam A."/>
            <person name="Nixon J.E."/>
            <person name="Palm D."/>
            <person name="Passamaneck N.E."/>
            <person name="Prabhu A."/>
            <person name="Reich C.I."/>
            <person name="Reiner D.S."/>
            <person name="Samuelson J."/>
            <person name="Svard S.G."/>
            <person name="Sogin M.L."/>
        </authorList>
    </citation>
    <scope>NUCLEOTIDE SEQUENCE [LARGE SCALE GENOMIC DNA]</scope>
    <source>
        <strain evidence="1 2">WB C6</strain>
    </source>
</reference>
<organism evidence="1 2">
    <name type="scientific">Giardia intestinalis (strain ATCC 50803 / WB clone C6)</name>
    <name type="common">Giardia lamblia</name>
    <dbReference type="NCBI Taxonomy" id="184922"/>
    <lineage>
        <taxon>Eukaryota</taxon>
        <taxon>Metamonada</taxon>
        <taxon>Diplomonadida</taxon>
        <taxon>Hexamitidae</taxon>
        <taxon>Giardiinae</taxon>
        <taxon>Giardia</taxon>
    </lineage>
</organism>
<dbReference type="OMA" id="SEHEEMC"/>
<keyword evidence="2" id="KW-1185">Reference proteome</keyword>
<dbReference type="VEuPathDB" id="GiardiaDB:GL50803_13382"/>
<dbReference type="Proteomes" id="UP000001548">
    <property type="component" value="Unassembled WGS sequence"/>
</dbReference>
<protein>
    <submittedName>
        <fullName evidence="1">Uncharacterized protein</fullName>
    </submittedName>
</protein>
<accession>D3KI77</accession>
<gene>
    <name evidence="1" type="ORF">GL50803_0013382</name>
</gene>
<dbReference type="EMBL" id="AACB03000003">
    <property type="protein sequence ID" value="KAE8303268.1"/>
    <property type="molecule type" value="Genomic_DNA"/>
</dbReference>
<proteinExistence type="predicted"/>
<dbReference type="AlphaFoldDB" id="D3KI77"/>
<name>D3KI77_GIAIC</name>
<evidence type="ECO:0000313" key="2">
    <source>
        <dbReference type="Proteomes" id="UP000001548"/>
    </source>
</evidence>